<comment type="similarity">
    <text evidence="10">Belongs to the DHHC palmitoyltransferase family.</text>
</comment>
<evidence type="ECO:0000256" key="1">
    <source>
        <dbReference type="ARBA" id="ARBA00004141"/>
    </source>
</evidence>
<dbReference type="GO" id="GO:0019706">
    <property type="term" value="F:protein-cysteine S-palmitoyltransferase activity"/>
    <property type="evidence" value="ECO:0007669"/>
    <property type="project" value="UniProtKB-EC"/>
</dbReference>
<evidence type="ECO:0000256" key="7">
    <source>
        <dbReference type="ARBA" id="ARBA00023288"/>
    </source>
</evidence>
<dbReference type="PROSITE" id="PS50216">
    <property type="entry name" value="DHHC"/>
    <property type="match status" value="1"/>
</dbReference>
<dbReference type="Pfam" id="PF01529">
    <property type="entry name" value="DHHC"/>
    <property type="match status" value="1"/>
</dbReference>
<evidence type="ECO:0000313" key="13">
    <source>
        <dbReference type="EMBL" id="KIJ61195.1"/>
    </source>
</evidence>
<evidence type="ECO:0000256" key="3">
    <source>
        <dbReference type="ARBA" id="ARBA00022692"/>
    </source>
</evidence>
<comment type="subcellular location">
    <subcellularLocation>
        <location evidence="1">Membrane</location>
        <topology evidence="1">Multi-pass membrane protein</topology>
    </subcellularLocation>
</comment>
<keyword evidence="3 10" id="KW-0812">Transmembrane</keyword>
<evidence type="ECO:0000256" key="5">
    <source>
        <dbReference type="ARBA" id="ARBA00023136"/>
    </source>
</evidence>
<evidence type="ECO:0000256" key="11">
    <source>
        <dbReference type="SAM" id="MobiDB-lite"/>
    </source>
</evidence>
<name>A0A0C9VTE4_9AGAM</name>
<keyword evidence="8 10" id="KW-0012">Acyltransferase</keyword>
<organism evidence="13 14">
    <name type="scientific">Hydnomerulius pinastri MD-312</name>
    <dbReference type="NCBI Taxonomy" id="994086"/>
    <lineage>
        <taxon>Eukaryota</taxon>
        <taxon>Fungi</taxon>
        <taxon>Dikarya</taxon>
        <taxon>Basidiomycota</taxon>
        <taxon>Agaricomycotina</taxon>
        <taxon>Agaricomycetes</taxon>
        <taxon>Agaricomycetidae</taxon>
        <taxon>Boletales</taxon>
        <taxon>Boletales incertae sedis</taxon>
        <taxon>Leucogyrophana</taxon>
    </lineage>
</organism>
<feature type="compositionally biased region" description="Polar residues" evidence="11">
    <location>
        <begin position="179"/>
        <end position="199"/>
    </location>
</feature>
<feature type="transmembrane region" description="Helical" evidence="10">
    <location>
        <begin position="72"/>
        <end position="94"/>
    </location>
</feature>
<evidence type="ECO:0000256" key="8">
    <source>
        <dbReference type="ARBA" id="ARBA00023315"/>
    </source>
</evidence>
<dbReference type="OrthoDB" id="1436450at2759"/>
<dbReference type="GO" id="GO:0016020">
    <property type="term" value="C:membrane"/>
    <property type="evidence" value="ECO:0007669"/>
    <property type="project" value="UniProtKB-SubCell"/>
</dbReference>
<feature type="region of interest" description="Disordered" evidence="11">
    <location>
        <begin position="165"/>
        <end position="205"/>
    </location>
</feature>
<gene>
    <name evidence="13" type="ORF">HYDPIDRAFT_96950</name>
</gene>
<dbReference type="InterPro" id="IPR001594">
    <property type="entry name" value="Palmitoyltrfase_DHHC"/>
</dbReference>
<keyword evidence="14" id="KW-1185">Reference proteome</keyword>
<dbReference type="EC" id="2.3.1.225" evidence="10"/>
<accession>A0A0C9VTE4</accession>
<evidence type="ECO:0000256" key="6">
    <source>
        <dbReference type="ARBA" id="ARBA00023139"/>
    </source>
</evidence>
<dbReference type="Proteomes" id="UP000053820">
    <property type="component" value="Unassembled WGS sequence"/>
</dbReference>
<keyword evidence="5 10" id="KW-0472">Membrane</keyword>
<evidence type="ECO:0000256" key="2">
    <source>
        <dbReference type="ARBA" id="ARBA00022679"/>
    </source>
</evidence>
<feature type="compositionally biased region" description="Polar residues" evidence="11">
    <location>
        <begin position="102"/>
        <end position="111"/>
    </location>
</feature>
<keyword evidence="4 10" id="KW-1133">Transmembrane helix</keyword>
<evidence type="ECO:0000256" key="10">
    <source>
        <dbReference type="RuleBase" id="RU079119"/>
    </source>
</evidence>
<dbReference type="PANTHER" id="PTHR12246">
    <property type="entry name" value="PALMITOYLTRANSFERASE ZDHHC16"/>
    <property type="match status" value="1"/>
</dbReference>
<dbReference type="InterPro" id="IPR039859">
    <property type="entry name" value="PFA4/ZDH16/20/ERF2-like"/>
</dbReference>
<keyword evidence="6" id="KW-0564">Palmitate</keyword>
<feature type="transmembrane region" description="Helical" evidence="10">
    <location>
        <begin position="342"/>
        <end position="360"/>
    </location>
</feature>
<feature type="transmembrane region" description="Helical" evidence="10">
    <location>
        <begin position="31"/>
        <end position="52"/>
    </location>
</feature>
<keyword evidence="2 10" id="KW-0808">Transferase</keyword>
<dbReference type="HOGENOM" id="CLU_023534_0_0_1"/>
<feature type="transmembrane region" description="Helical" evidence="10">
    <location>
        <begin position="302"/>
        <end position="322"/>
    </location>
</feature>
<feature type="region of interest" description="Disordered" evidence="11">
    <location>
        <begin position="102"/>
        <end position="142"/>
    </location>
</feature>
<feature type="compositionally biased region" description="Polar residues" evidence="11">
    <location>
        <begin position="120"/>
        <end position="140"/>
    </location>
</feature>
<dbReference type="EMBL" id="KN839864">
    <property type="protein sequence ID" value="KIJ61195.1"/>
    <property type="molecule type" value="Genomic_DNA"/>
</dbReference>
<feature type="domain" description="Palmitoyltransferase DHHC" evidence="12">
    <location>
        <begin position="256"/>
        <end position="376"/>
    </location>
</feature>
<sequence length="479" mass="54399">MPQPDQTCCGVIEEAQYRAHRRRANKPQPWIALKFTVALTIALTGYSTYVYAGRFCKDMLMKNSNAQGGPATGVAFLVVFCVLLFLMSWSYVMVVTTSPGHARDYTQTTTRPGYERQNDRPSLNSNDIRGTSYELTTPTVDLSRHLTHEPETQSRSDSQKHHLQLLPASGSGNGDRAASQASPIDSSVAKTERNSQATSADPEEAHVTDVLAAPEAPHVPDTAILPTHANTRESSKNNSPLMISRSPPSTPVLLPEYRYCSRCKIIKPPRAHHCRACGTCILKYDHHCPWIGQCVGAFNHKFFVNFLQWGTVFCFWTLATLLGLNVKSQTRSPAPDLDPQQIVVIALSGLFGLFCILMFITQLHLIRLNQTTVESIGSRSMRDREQEVLSNEYRWYEIGAKRRTQKQWDNEWGEIGREGNLWWLGSGRANWEAVMGKNMWWWFLPIGHRLDDGMSYQTNPRFDDQGRWRRRKEWPSELR</sequence>
<evidence type="ECO:0000256" key="4">
    <source>
        <dbReference type="ARBA" id="ARBA00022989"/>
    </source>
</evidence>
<evidence type="ECO:0000259" key="12">
    <source>
        <dbReference type="Pfam" id="PF01529"/>
    </source>
</evidence>
<evidence type="ECO:0000313" key="14">
    <source>
        <dbReference type="Proteomes" id="UP000053820"/>
    </source>
</evidence>
<feature type="region of interest" description="Disordered" evidence="11">
    <location>
        <begin position="220"/>
        <end position="247"/>
    </location>
</feature>
<keyword evidence="7" id="KW-0449">Lipoprotein</keyword>
<protein>
    <recommendedName>
        <fullName evidence="10">Palmitoyltransferase</fullName>
        <ecNumber evidence="10">2.3.1.225</ecNumber>
    </recommendedName>
</protein>
<reference evidence="13 14" key="1">
    <citation type="submission" date="2014-04" db="EMBL/GenBank/DDBJ databases">
        <title>Evolutionary Origins and Diversification of the Mycorrhizal Mutualists.</title>
        <authorList>
            <consortium name="DOE Joint Genome Institute"/>
            <consortium name="Mycorrhizal Genomics Consortium"/>
            <person name="Kohler A."/>
            <person name="Kuo A."/>
            <person name="Nagy L.G."/>
            <person name="Floudas D."/>
            <person name="Copeland A."/>
            <person name="Barry K.W."/>
            <person name="Cichocki N."/>
            <person name="Veneault-Fourrey C."/>
            <person name="LaButti K."/>
            <person name="Lindquist E.A."/>
            <person name="Lipzen A."/>
            <person name="Lundell T."/>
            <person name="Morin E."/>
            <person name="Murat C."/>
            <person name="Riley R."/>
            <person name="Ohm R."/>
            <person name="Sun H."/>
            <person name="Tunlid A."/>
            <person name="Henrissat B."/>
            <person name="Grigoriev I.V."/>
            <person name="Hibbett D.S."/>
            <person name="Martin F."/>
        </authorList>
    </citation>
    <scope>NUCLEOTIDE SEQUENCE [LARGE SCALE GENOMIC DNA]</scope>
    <source>
        <strain evidence="13 14">MD-312</strain>
    </source>
</reference>
<comment type="catalytic activity">
    <reaction evidence="9 10">
        <text>L-cysteinyl-[protein] + hexadecanoyl-CoA = S-hexadecanoyl-L-cysteinyl-[protein] + CoA</text>
        <dbReference type="Rhea" id="RHEA:36683"/>
        <dbReference type="Rhea" id="RHEA-COMP:10131"/>
        <dbReference type="Rhea" id="RHEA-COMP:11032"/>
        <dbReference type="ChEBI" id="CHEBI:29950"/>
        <dbReference type="ChEBI" id="CHEBI:57287"/>
        <dbReference type="ChEBI" id="CHEBI:57379"/>
        <dbReference type="ChEBI" id="CHEBI:74151"/>
        <dbReference type="EC" id="2.3.1.225"/>
    </reaction>
</comment>
<proteinExistence type="inferred from homology"/>
<comment type="domain">
    <text evidence="10">The DHHC domain is required for palmitoyltransferase activity.</text>
</comment>
<evidence type="ECO:0000256" key="9">
    <source>
        <dbReference type="ARBA" id="ARBA00048048"/>
    </source>
</evidence>
<dbReference type="AlphaFoldDB" id="A0A0C9VTE4"/>